<keyword evidence="1" id="KW-0732">Signal</keyword>
<name>A0A238YSU2_9PROT</name>
<dbReference type="AlphaFoldDB" id="A0A238YSU2"/>
<feature type="signal peptide" evidence="1">
    <location>
        <begin position="1"/>
        <end position="24"/>
    </location>
</feature>
<protein>
    <recommendedName>
        <fullName evidence="4">DUF2490 domain-containing protein</fullName>
    </recommendedName>
</protein>
<accession>A0A238YSU2</accession>
<dbReference type="Pfam" id="PF10677">
    <property type="entry name" value="DUF2490"/>
    <property type="match status" value="1"/>
</dbReference>
<keyword evidence="3" id="KW-1185">Reference proteome</keyword>
<dbReference type="OrthoDB" id="5381041at2"/>
<evidence type="ECO:0000256" key="1">
    <source>
        <dbReference type="SAM" id="SignalP"/>
    </source>
</evidence>
<gene>
    <name evidence="2" type="ORF">SAMN05192560_0825</name>
</gene>
<evidence type="ECO:0000313" key="3">
    <source>
        <dbReference type="Proteomes" id="UP000198305"/>
    </source>
</evidence>
<proteinExistence type="predicted"/>
<feature type="chain" id="PRO_5013054148" description="DUF2490 domain-containing protein" evidence="1">
    <location>
        <begin position="25"/>
        <end position="230"/>
    </location>
</feature>
<dbReference type="RefSeq" id="WP_089374958.1">
    <property type="nucleotide sequence ID" value="NZ_FZOA01000003.1"/>
</dbReference>
<reference evidence="3" key="1">
    <citation type="submission" date="2017-06" db="EMBL/GenBank/DDBJ databases">
        <authorList>
            <person name="Varghese N."/>
            <person name="Submissions S."/>
        </authorList>
    </citation>
    <scope>NUCLEOTIDE SEQUENCE [LARGE SCALE GENOMIC DNA]</scope>
    <source>
        <strain evidence="3">Ca-68</strain>
    </source>
</reference>
<evidence type="ECO:0000313" key="2">
    <source>
        <dbReference type="EMBL" id="SNR74346.1"/>
    </source>
</evidence>
<dbReference type="EMBL" id="FZOA01000003">
    <property type="protein sequence ID" value="SNR74346.1"/>
    <property type="molecule type" value="Genomic_DNA"/>
</dbReference>
<dbReference type="InterPro" id="IPR019619">
    <property type="entry name" value="DUF2490"/>
</dbReference>
<sequence>MYTVLRPFCGLMAMALLMTGQNAAADTEIDGGYWFNLHLQGRLPIKHFFWSMDTNPRWREEGRHLDQLYLRPSVFYALNPKTSLWLGHDTIVRHPAGKSTLNEYRVWEQFKYHFDPVSTVTFTNRTRLEQRRREGYHDTGHRLRQMIKATAPLSIDPKLSLVVSDELFINMNNTDWGTYRGIDQNRLFLGFNWKLDESSNIEAGYLNQFINTRTTNRDNHILTTTLGFKF</sequence>
<evidence type="ECO:0008006" key="4">
    <source>
        <dbReference type="Google" id="ProtNLM"/>
    </source>
</evidence>
<organism evidence="2 3">
    <name type="scientific">Methylobacillus rhizosphaerae</name>
    <dbReference type="NCBI Taxonomy" id="551994"/>
    <lineage>
        <taxon>Bacteria</taxon>
        <taxon>Pseudomonadati</taxon>
        <taxon>Pseudomonadota</taxon>
        <taxon>Betaproteobacteria</taxon>
        <taxon>Nitrosomonadales</taxon>
        <taxon>Methylophilaceae</taxon>
        <taxon>Methylobacillus</taxon>
    </lineage>
</organism>
<dbReference type="Proteomes" id="UP000198305">
    <property type="component" value="Unassembled WGS sequence"/>
</dbReference>